<evidence type="ECO:0000313" key="1">
    <source>
        <dbReference type="EMBL" id="RHY73777.1"/>
    </source>
</evidence>
<gene>
    <name evidence="1" type="ORF">DYB30_008698</name>
</gene>
<dbReference type="AlphaFoldDB" id="A0A397DZB1"/>
<dbReference type="Proteomes" id="UP000266643">
    <property type="component" value="Unassembled WGS sequence"/>
</dbReference>
<proteinExistence type="predicted"/>
<dbReference type="EMBL" id="QUTD01003191">
    <property type="protein sequence ID" value="RHY73777.1"/>
    <property type="molecule type" value="Genomic_DNA"/>
</dbReference>
<organism evidence="1 2">
    <name type="scientific">Aphanomyces astaci</name>
    <name type="common">Crayfish plague agent</name>
    <dbReference type="NCBI Taxonomy" id="112090"/>
    <lineage>
        <taxon>Eukaryota</taxon>
        <taxon>Sar</taxon>
        <taxon>Stramenopiles</taxon>
        <taxon>Oomycota</taxon>
        <taxon>Saprolegniomycetes</taxon>
        <taxon>Saprolegniales</taxon>
        <taxon>Verrucalvaceae</taxon>
        <taxon>Aphanomyces</taxon>
    </lineage>
</organism>
<evidence type="ECO:0000313" key="2">
    <source>
        <dbReference type="Proteomes" id="UP000266643"/>
    </source>
</evidence>
<accession>A0A397DZB1</accession>
<dbReference type="VEuPathDB" id="FungiDB:H257_12073"/>
<sequence>MEEKARLYQWTRYIAVLTTKLAALRGDLRTCHITIQQLLEQQQPHIQYLAVQIQAKAATLLQNLHSKYTQQLSDENQKWQQRYDSDLDQLGRQYAHDVALLKHSHDTELLQRERDDELEAVKVKMDGHLRNVQLLEKELEFVSNGRAKDVEELKKCHVIDKQLQLDTFQAAIGHVQTQLSDENLRFAALCQALTRIARQVAQPHDEDWAVTILAESAVPKFKKAVQKWMDEIIQRILANQNAAIAAATRPLQDEVAQHILRDKSTSELAMPLVPNMAEELAAAKLTIERLTVSCNHLQDLVTTATQEKGQLERTCDQLENDKLELRTYLDLADTARQTAQVDFSTQLQHAFNQSEETLHQVKEKQWKEDIQALVRRNHTLAKAARDEVRF</sequence>
<protein>
    <submittedName>
        <fullName evidence="1">Uncharacterized protein</fullName>
    </submittedName>
</protein>
<name>A0A397DZB1_APHAT</name>
<reference evidence="1 2" key="1">
    <citation type="submission" date="2018-08" db="EMBL/GenBank/DDBJ databases">
        <title>Aphanomyces genome sequencing and annotation.</title>
        <authorList>
            <person name="Minardi D."/>
            <person name="Oidtmann B."/>
            <person name="Van Der Giezen M."/>
            <person name="Studholme D.J."/>
        </authorList>
    </citation>
    <scope>NUCLEOTIDE SEQUENCE [LARGE SCALE GENOMIC DNA]</scope>
    <source>
        <strain evidence="1 2">D2</strain>
    </source>
</reference>
<comment type="caution">
    <text evidence="1">The sequence shown here is derived from an EMBL/GenBank/DDBJ whole genome shotgun (WGS) entry which is preliminary data.</text>
</comment>